<evidence type="ECO:0000256" key="1">
    <source>
        <dbReference type="ARBA" id="ARBA00022723"/>
    </source>
</evidence>
<dbReference type="InterPro" id="IPR010376">
    <property type="entry name" value="GBBH-like_N"/>
</dbReference>
<evidence type="ECO:0000313" key="4">
    <source>
        <dbReference type="EMBL" id="EED36561.1"/>
    </source>
</evidence>
<dbReference type="STRING" id="565045.NOR51B_2513"/>
<sequence>MSQPKVSNLHYSRKRRELDISFSDGTSGALSAEMLRIWSPSAEVRGHGVGQETLQTGKSDVGLVEIKPVGHYAVQLIFSDGHDSGLFTWAYLRELIDTREQRWKSYLAALKAAGKSRDSDVQVLHFEP</sequence>
<keyword evidence="5" id="KW-1185">Reference proteome</keyword>
<dbReference type="OrthoDB" id="9794178at2"/>
<dbReference type="EMBL" id="DS999411">
    <property type="protein sequence ID" value="EED36561.1"/>
    <property type="molecule type" value="Genomic_DNA"/>
</dbReference>
<evidence type="ECO:0000259" key="3">
    <source>
        <dbReference type="Pfam" id="PF06155"/>
    </source>
</evidence>
<keyword evidence="2" id="KW-0408">Iron</keyword>
<dbReference type="AlphaFoldDB" id="B8KUS5"/>
<feature type="domain" description="Gamma-butyrobetaine hydroxylase-like N-terminal" evidence="3">
    <location>
        <begin position="10"/>
        <end position="93"/>
    </location>
</feature>
<dbReference type="PANTHER" id="PTHR35303:SF5">
    <property type="entry name" value="OS02G0197800 PROTEIN"/>
    <property type="match status" value="1"/>
</dbReference>
<evidence type="ECO:0000313" key="5">
    <source>
        <dbReference type="Proteomes" id="UP000004699"/>
    </source>
</evidence>
<dbReference type="Gene3D" id="3.30.2020.30">
    <property type="match status" value="1"/>
</dbReference>
<dbReference type="PANTHER" id="PTHR35303">
    <property type="entry name" value="OS02G0197800 PROTEIN"/>
    <property type="match status" value="1"/>
</dbReference>
<protein>
    <recommendedName>
        <fullName evidence="3">Gamma-butyrobetaine hydroxylase-like N-terminal domain-containing protein</fullName>
    </recommendedName>
</protein>
<accession>B8KUS5</accession>
<dbReference type="RefSeq" id="WP_009021304.1">
    <property type="nucleotide sequence ID" value="NZ_DS999411.1"/>
</dbReference>
<dbReference type="InterPro" id="IPR038492">
    <property type="entry name" value="GBBH-like_N_sf"/>
</dbReference>
<dbReference type="Pfam" id="PF06155">
    <property type="entry name" value="GBBH-like_N"/>
    <property type="match status" value="1"/>
</dbReference>
<dbReference type="HOGENOM" id="CLU_117841_0_1_6"/>
<dbReference type="GO" id="GO:0046872">
    <property type="term" value="F:metal ion binding"/>
    <property type="evidence" value="ECO:0007669"/>
    <property type="project" value="UniProtKB-KW"/>
</dbReference>
<dbReference type="eggNOG" id="COG3536">
    <property type="taxonomic scope" value="Bacteria"/>
</dbReference>
<organism evidence="4 5">
    <name type="scientific">Luminiphilus syltensis NOR5-1B</name>
    <dbReference type="NCBI Taxonomy" id="565045"/>
    <lineage>
        <taxon>Bacteria</taxon>
        <taxon>Pseudomonadati</taxon>
        <taxon>Pseudomonadota</taxon>
        <taxon>Gammaproteobacteria</taxon>
        <taxon>Cellvibrionales</taxon>
        <taxon>Halieaceae</taxon>
        <taxon>Luminiphilus</taxon>
    </lineage>
</organism>
<keyword evidence="1" id="KW-0479">Metal-binding</keyword>
<dbReference type="Proteomes" id="UP000004699">
    <property type="component" value="Unassembled WGS sequence"/>
</dbReference>
<evidence type="ECO:0000256" key="2">
    <source>
        <dbReference type="ARBA" id="ARBA00023004"/>
    </source>
</evidence>
<proteinExistence type="predicted"/>
<name>B8KUS5_9GAMM</name>
<reference evidence="5" key="1">
    <citation type="journal article" date="2013" name="BMC Microbiol.">
        <title>Taxonomy and evolution of bacteriochlorophyll a-containing members of the OM60/NOR5 clade of marine gammaproteobacteria: description of Luminiphilus syltensis gen. nov., sp. nov., reclassification of Haliea rubra as Pseudohaliea rubra gen. nov., comb. nov., and emendation of Chromatocurvus halotolerans.</title>
        <authorList>
            <person name="Spring S."/>
            <person name="Riedel T."/>
            <person name="Sproer C."/>
            <person name="Yan S."/>
            <person name="Harder J."/>
            <person name="Fuchs B.M."/>
        </authorList>
    </citation>
    <scope>NUCLEOTIDE SEQUENCE [LARGE SCALE GENOMIC DNA]</scope>
    <source>
        <strain evidence="5">NOR51-B</strain>
    </source>
</reference>
<gene>
    <name evidence="4" type="ORF">NOR51B_2513</name>
</gene>